<dbReference type="GO" id="GO:0005680">
    <property type="term" value="C:anaphase-promoting complex"/>
    <property type="evidence" value="ECO:0007669"/>
    <property type="project" value="TreeGrafter"/>
</dbReference>
<protein>
    <submittedName>
        <fullName evidence="4">Uncharacterized protein</fullName>
    </submittedName>
</protein>
<feature type="compositionally biased region" description="Polar residues" evidence="3">
    <location>
        <begin position="50"/>
        <end position="62"/>
    </location>
</feature>
<evidence type="ECO:0000313" key="4">
    <source>
        <dbReference type="EMBL" id="KAK9070554.1"/>
    </source>
</evidence>
<dbReference type="GO" id="GO:0010997">
    <property type="term" value="F:anaphase-promoting complex binding"/>
    <property type="evidence" value="ECO:0007669"/>
    <property type="project" value="InterPro"/>
</dbReference>
<dbReference type="PANTHER" id="PTHR19918:SF36">
    <property type="entry name" value="PROTEIN FIZZY-RELATED 3"/>
    <property type="match status" value="1"/>
</dbReference>
<dbReference type="Proteomes" id="UP001408789">
    <property type="component" value="Unassembled WGS sequence"/>
</dbReference>
<dbReference type="Gene3D" id="3.40.30.10">
    <property type="entry name" value="Glutaredoxin"/>
    <property type="match status" value="1"/>
</dbReference>
<feature type="compositionally biased region" description="Low complexity" evidence="3">
    <location>
        <begin position="78"/>
        <end position="92"/>
    </location>
</feature>
<dbReference type="SUPFAM" id="SSF50978">
    <property type="entry name" value="WD40 repeat-like"/>
    <property type="match status" value="1"/>
</dbReference>
<evidence type="ECO:0000256" key="2">
    <source>
        <dbReference type="ARBA" id="ARBA00022737"/>
    </source>
</evidence>
<evidence type="ECO:0000256" key="3">
    <source>
        <dbReference type="SAM" id="MobiDB-lite"/>
    </source>
</evidence>
<keyword evidence="5" id="KW-1185">Reference proteome</keyword>
<evidence type="ECO:0000313" key="5">
    <source>
        <dbReference type="Proteomes" id="UP001408789"/>
    </source>
</evidence>
<dbReference type="GO" id="GO:1990757">
    <property type="term" value="F:ubiquitin ligase activator activity"/>
    <property type="evidence" value="ECO:0007669"/>
    <property type="project" value="TreeGrafter"/>
</dbReference>
<gene>
    <name evidence="4" type="ORF">SSX86_010956</name>
</gene>
<feature type="compositionally biased region" description="Low complexity" evidence="3">
    <location>
        <begin position="20"/>
        <end position="41"/>
    </location>
</feature>
<dbReference type="AlphaFoldDB" id="A0AAP0DGB9"/>
<evidence type="ECO:0000256" key="1">
    <source>
        <dbReference type="ARBA" id="ARBA00022574"/>
    </source>
</evidence>
<sequence length="539" mass="58597">MADTTVARKRRRRALGGVGVLAASDLSCPSSSTTPAQSATRSRMRARNVVGSSLSGPSSTITPAQSRARSRPRAGNVGPSALSGPSSSAMAAQSATRSRMRARNVGRRPVASASVPEPSDPIPDPKDMQVAAREEMQVVASLSDITSADYLGKVEHVTEVDTETRGRLTKILLHDPSPPEIEVTLWEEIGSRVDLQALTVTDHVVIVAITALKVTRHPGKIDDATGTATVTMFRSVVVSMLGVSCYDMIHDHGNNDNRKMSAQMNLMKGVTKIFQLEKGKLDHTGLRFAVNKVFVAASRAAIMHTTPPEKGPGMASSSGSKEASAITSLIQTKERKALFNRQVFWWDFCYVKSELQDTSYVCIFIFPLLKLTEHTAVVKAIAWSPHQSNLLVSGGGTADRCICFCNTASGNQLNYVDTRSQVCNLAWSKNLNELVSTHGYSQNQIMMWKYPTLAKVATLTGHTIWAQSGGMDQCAMAAIVEITTFSDRYAEFEKLNTEILGISVDSVEIESLRSLLGDEEDKDMQAMSYEELRAGLHNR</sequence>
<dbReference type="InterPro" id="IPR036322">
    <property type="entry name" value="WD40_repeat_dom_sf"/>
</dbReference>
<dbReference type="PANTHER" id="PTHR19918">
    <property type="entry name" value="CELL DIVISION CYCLE 20 CDC20 FIZZY -RELATED"/>
    <property type="match status" value="1"/>
</dbReference>
<dbReference type="InterPro" id="IPR015943">
    <property type="entry name" value="WD40/YVTN_repeat-like_dom_sf"/>
</dbReference>
<dbReference type="InterPro" id="IPR012340">
    <property type="entry name" value="NA-bd_OB-fold"/>
</dbReference>
<reference evidence="4 5" key="1">
    <citation type="submission" date="2024-04" db="EMBL/GenBank/DDBJ databases">
        <title>The reference genome of an endangered Asteraceae, Deinandra increscens subsp. villosa, native to the Central Coast of California.</title>
        <authorList>
            <person name="Guilliams M."/>
            <person name="Hasenstab-Lehman K."/>
            <person name="Meyer R."/>
            <person name="Mcevoy S."/>
        </authorList>
    </citation>
    <scope>NUCLEOTIDE SEQUENCE [LARGE SCALE GENOMIC DNA]</scope>
    <source>
        <tissue evidence="4">Leaf</tissue>
    </source>
</reference>
<dbReference type="GO" id="GO:1905786">
    <property type="term" value="P:positive regulation of anaphase-promoting complex-dependent catabolic process"/>
    <property type="evidence" value="ECO:0007669"/>
    <property type="project" value="TreeGrafter"/>
</dbReference>
<proteinExistence type="predicted"/>
<comment type="caution">
    <text evidence="4">The sequence shown here is derived from an EMBL/GenBank/DDBJ whole genome shotgun (WGS) entry which is preliminary data.</text>
</comment>
<feature type="region of interest" description="Disordered" evidence="3">
    <location>
        <begin position="1"/>
        <end position="124"/>
    </location>
</feature>
<dbReference type="GO" id="GO:0031145">
    <property type="term" value="P:anaphase-promoting complex-dependent catabolic process"/>
    <property type="evidence" value="ECO:0007669"/>
    <property type="project" value="TreeGrafter"/>
</dbReference>
<accession>A0AAP0DGB9</accession>
<keyword evidence="2" id="KW-0677">Repeat</keyword>
<dbReference type="InterPro" id="IPR033010">
    <property type="entry name" value="Cdc20/Fizzy"/>
</dbReference>
<dbReference type="Gene3D" id="2.40.50.140">
    <property type="entry name" value="Nucleic acid-binding proteins"/>
    <property type="match status" value="1"/>
</dbReference>
<dbReference type="EMBL" id="JBCNJP010000012">
    <property type="protein sequence ID" value="KAK9070554.1"/>
    <property type="molecule type" value="Genomic_DNA"/>
</dbReference>
<name>A0AAP0DGB9_9ASTR</name>
<dbReference type="Gene3D" id="2.130.10.10">
    <property type="entry name" value="YVTN repeat-like/Quinoprotein amine dehydrogenase"/>
    <property type="match status" value="1"/>
</dbReference>
<keyword evidence="1" id="KW-0853">WD repeat</keyword>
<organism evidence="4 5">
    <name type="scientific">Deinandra increscens subsp. villosa</name>
    <dbReference type="NCBI Taxonomy" id="3103831"/>
    <lineage>
        <taxon>Eukaryota</taxon>
        <taxon>Viridiplantae</taxon>
        <taxon>Streptophyta</taxon>
        <taxon>Embryophyta</taxon>
        <taxon>Tracheophyta</taxon>
        <taxon>Spermatophyta</taxon>
        <taxon>Magnoliopsida</taxon>
        <taxon>eudicotyledons</taxon>
        <taxon>Gunneridae</taxon>
        <taxon>Pentapetalae</taxon>
        <taxon>asterids</taxon>
        <taxon>campanulids</taxon>
        <taxon>Asterales</taxon>
        <taxon>Asteraceae</taxon>
        <taxon>Asteroideae</taxon>
        <taxon>Heliantheae alliance</taxon>
        <taxon>Madieae</taxon>
        <taxon>Madiinae</taxon>
        <taxon>Deinandra</taxon>
    </lineage>
</organism>